<dbReference type="InterPro" id="IPR039426">
    <property type="entry name" value="TonB-dep_rcpt-like"/>
</dbReference>
<comment type="similarity">
    <text evidence="1">Belongs to the TonB-dependent receptor family.</text>
</comment>
<dbReference type="InterPro" id="IPR023997">
    <property type="entry name" value="TonB-dep_OMP_SusC/RagA_CS"/>
</dbReference>
<comment type="subcellular location">
    <subcellularLocation>
        <location evidence="1">Cell outer membrane</location>
        <topology evidence="1">Multi-pass membrane protein</topology>
    </subcellularLocation>
</comment>
<name>A0A9D9NBM6_9BACT</name>
<keyword evidence="2" id="KW-0732">Signal</keyword>
<dbReference type="PROSITE" id="PS52016">
    <property type="entry name" value="TONB_DEPENDENT_REC_3"/>
    <property type="match status" value="1"/>
</dbReference>
<dbReference type="NCBIfam" id="TIGR04057">
    <property type="entry name" value="SusC_RagA_signa"/>
    <property type="match status" value="1"/>
</dbReference>
<keyword evidence="1" id="KW-0812">Transmembrane</keyword>
<proteinExistence type="inferred from homology"/>
<evidence type="ECO:0000256" key="2">
    <source>
        <dbReference type="SAM" id="SignalP"/>
    </source>
</evidence>
<dbReference type="AlphaFoldDB" id="A0A9D9NBM6"/>
<comment type="caution">
    <text evidence="4">The sequence shown here is derived from an EMBL/GenBank/DDBJ whole genome shotgun (WGS) entry which is preliminary data.</text>
</comment>
<dbReference type="Pfam" id="PF13715">
    <property type="entry name" value="CarbopepD_reg_2"/>
    <property type="match status" value="1"/>
</dbReference>
<keyword evidence="1" id="KW-0472">Membrane</keyword>
<dbReference type="SUPFAM" id="SSF56935">
    <property type="entry name" value="Porins"/>
    <property type="match status" value="1"/>
</dbReference>
<dbReference type="InterPro" id="IPR012910">
    <property type="entry name" value="Plug_dom"/>
</dbReference>
<dbReference type="Gene3D" id="3.55.50.30">
    <property type="match status" value="1"/>
</dbReference>
<sequence length="659" mass="72448">MKNRRLFKCLFLVLAFWAVHLPGYAQDVTREFRDMALSDVIRELEQLTDYSFIYESEDLRTAPRVTADFVRSSIAQVLSEIISPPLKYDIKGNIVAITKDAGKGDGPGADSETVIAGTVTDAITGEPVIGAAVWVKDTPIGVVTDVDGKYEMSFKGNYGYISVSYLGYLDQEIAVGKGVQMINVRLEPNENQIDEAVAIGYGHQTRTSIVGAIASVSPAEMKVPVSKISNSLAGRLSGVISVQRSGEPGQGSTFWIRGISTFGANSNPLVLVDGIERDLDLVDVEDIKEFSVLKDAAATAVYGVRGANGVILITTRSGDAGKPKVTVKVESGIVSPTKIPDMADAVQFCQMYNDAAGYEYYSPEYINRVIDRSDPDLYPNVDWVNTIFKDISNNTRANVNVSGGNSTVKYYVSGGFYNENGLFKNDPMLNYNTGTYYRKFNFRANVDVKITRYTSMNINLATTFEQKNQGGTNADTIWEYALKAPSNIFPPVYSNGKYPGPGGQQGYNPYALLTQTGYRQNFYNNAQSLASITHDFSWLTTGLTATLKASFDAQNTAYQNRTKTAEQWGNAYRDEQGVLQMTQLVEGSQTLDFSYGNGGWRSLYLEASANYLRSFGKHNVSGLLLYQQSQRNYIGNSATDSQAALPYRHQGLAFRATYN</sequence>
<dbReference type="GO" id="GO:0009279">
    <property type="term" value="C:cell outer membrane"/>
    <property type="evidence" value="ECO:0007669"/>
    <property type="project" value="UniProtKB-SubCell"/>
</dbReference>
<dbReference type="Gene3D" id="2.60.40.1120">
    <property type="entry name" value="Carboxypeptidase-like, regulatory domain"/>
    <property type="match status" value="1"/>
</dbReference>
<dbReference type="Gene3D" id="2.170.130.10">
    <property type="entry name" value="TonB-dependent receptor, plug domain"/>
    <property type="match status" value="1"/>
</dbReference>
<protein>
    <submittedName>
        <fullName evidence="4">SusC/RagA family TonB-linked outer membrane protein</fullName>
    </submittedName>
</protein>
<accession>A0A9D9NBM6</accession>
<dbReference type="InterPro" id="IPR023996">
    <property type="entry name" value="TonB-dep_OMP_SusC/RagA"/>
</dbReference>
<keyword evidence="1" id="KW-0998">Cell outer membrane</keyword>
<keyword evidence="1" id="KW-1134">Transmembrane beta strand</keyword>
<dbReference type="NCBIfam" id="TIGR04056">
    <property type="entry name" value="OMP_RagA_SusC"/>
    <property type="match status" value="1"/>
</dbReference>
<organism evidence="4 5">
    <name type="scientific">Candidatus Cryptobacteroides faecipullorum</name>
    <dbReference type="NCBI Taxonomy" id="2840764"/>
    <lineage>
        <taxon>Bacteria</taxon>
        <taxon>Pseudomonadati</taxon>
        <taxon>Bacteroidota</taxon>
        <taxon>Bacteroidia</taxon>
        <taxon>Bacteroidales</taxon>
        <taxon>Candidatus Cryptobacteroides</taxon>
    </lineage>
</organism>
<dbReference type="SUPFAM" id="SSF49464">
    <property type="entry name" value="Carboxypeptidase regulatory domain-like"/>
    <property type="match status" value="1"/>
</dbReference>
<feature type="chain" id="PRO_5038934866" evidence="2">
    <location>
        <begin position="26"/>
        <end position="659"/>
    </location>
</feature>
<dbReference type="Proteomes" id="UP000823660">
    <property type="component" value="Unassembled WGS sequence"/>
</dbReference>
<reference evidence="4" key="1">
    <citation type="submission" date="2020-10" db="EMBL/GenBank/DDBJ databases">
        <authorList>
            <person name="Gilroy R."/>
        </authorList>
    </citation>
    <scope>NUCLEOTIDE SEQUENCE</scope>
    <source>
        <strain evidence="4">B1-15692</strain>
    </source>
</reference>
<dbReference type="FunFam" id="2.170.130.10:FF:000003">
    <property type="entry name" value="SusC/RagA family TonB-linked outer membrane protein"/>
    <property type="match status" value="1"/>
</dbReference>
<feature type="non-terminal residue" evidence="4">
    <location>
        <position position="659"/>
    </location>
</feature>
<dbReference type="Pfam" id="PF07715">
    <property type="entry name" value="Plug"/>
    <property type="match status" value="1"/>
</dbReference>
<gene>
    <name evidence="4" type="ORF">IAB99_06090</name>
</gene>
<dbReference type="InterPro" id="IPR037066">
    <property type="entry name" value="Plug_dom_sf"/>
</dbReference>
<evidence type="ECO:0000313" key="4">
    <source>
        <dbReference type="EMBL" id="MBO8467315.1"/>
    </source>
</evidence>
<evidence type="ECO:0000313" key="5">
    <source>
        <dbReference type="Proteomes" id="UP000823660"/>
    </source>
</evidence>
<dbReference type="InterPro" id="IPR008969">
    <property type="entry name" value="CarboxyPept-like_regulatory"/>
</dbReference>
<dbReference type="EMBL" id="JADIMH010000032">
    <property type="protein sequence ID" value="MBO8467315.1"/>
    <property type="molecule type" value="Genomic_DNA"/>
</dbReference>
<feature type="domain" description="TonB-dependent receptor plug" evidence="3">
    <location>
        <begin position="209"/>
        <end position="310"/>
    </location>
</feature>
<reference evidence="4" key="2">
    <citation type="journal article" date="2021" name="PeerJ">
        <title>Extensive microbial diversity within the chicken gut microbiome revealed by metagenomics and culture.</title>
        <authorList>
            <person name="Gilroy R."/>
            <person name="Ravi A."/>
            <person name="Getino M."/>
            <person name="Pursley I."/>
            <person name="Horton D.L."/>
            <person name="Alikhan N.F."/>
            <person name="Baker D."/>
            <person name="Gharbi K."/>
            <person name="Hall N."/>
            <person name="Watson M."/>
            <person name="Adriaenssens E.M."/>
            <person name="Foster-Nyarko E."/>
            <person name="Jarju S."/>
            <person name="Secka A."/>
            <person name="Antonio M."/>
            <person name="Oren A."/>
            <person name="Chaudhuri R.R."/>
            <person name="La Ragione R."/>
            <person name="Hildebrand F."/>
            <person name="Pallen M.J."/>
        </authorList>
    </citation>
    <scope>NUCLEOTIDE SEQUENCE</scope>
    <source>
        <strain evidence="4">B1-15692</strain>
    </source>
</reference>
<evidence type="ECO:0000259" key="3">
    <source>
        <dbReference type="Pfam" id="PF07715"/>
    </source>
</evidence>
<keyword evidence="1" id="KW-0813">Transport</keyword>
<evidence type="ECO:0000256" key="1">
    <source>
        <dbReference type="PROSITE-ProRule" id="PRU01360"/>
    </source>
</evidence>
<feature type="signal peptide" evidence="2">
    <location>
        <begin position="1"/>
        <end position="25"/>
    </location>
</feature>